<dbReference type="SMART" id="SM00895">
    <property type="entry name" value="FCD"/>
    <property type="match status" value="1"/>
</dbReference>
<evidence type="ECO:0000256" key="1">
    <source>
        <dbReference type="ARBA" id="ARBA00023015"/>
    </source>
</evidence>
<dbReference type="EMBL" id="FMTP01000002">
    <property type="protein sequence ID" value="SCW55519.1"/>
    <property type="molecule type" value="Genomic_DNA"/>
</dbReference>
<dbReference type="Proteomes" id="UP000198889">
    <property type="component" value="Unassembled WGS sequence"/>
</dbReference>
<dbReference type="SUPFAM" id="SSF48008">
    <property type="entry name" value="GntR ligand-binding domain-like"/>
    <property type="match status" value="1"/>
</dbReference>
<keyword evidence="6" id="KW-1185">Reference proteome</keyword>
<evidence type="ECO:0000313" key="6">
    <source>
        <dbReference type="Proteomes" id="UP000198889"/>
    </source>
</evidence>
<feature type="domain" description="HTH gntR-type" evidence="4">
    <location>
        <begin position="12"/>
        <end position="79"/>
    </location>
</feature>
<dbReference type="SUPFAM" id="SSF46785">
    <property type="entry name" value="Winged helix' DNA-binding domain"/>
    <property type="match status" value="1"/>
</dbReference>
<dbReference type="Gene3D" id="1.20.120.530">
    <property type="entry name" value="GntR ligand-binding domain-like"/>
    <property type="match status" value="1"/>
</dbReference>
<dbReference type="PANTHER" id="PTHR43537">
    <property type="entry name" value="TRANSCRIPTIONAL REGULATOR, GNTR FAMILY"/>
    <property type="match status" value="1"/>
</dbReference>
<keyword evidence="1" id="KW-0805">Transcription regulation</keyword>
<name>A0A1G4RH53_9HYPH</name>
<organism evidence="5 6">
    <name type="scientific">Ancylobacter rudongensis</name>
    <dbReference type="NCBI Taxonomy" id="177413"/>
    <lineage>
        <taxon>Bacteria</taxon>
        <taxon>Pseudomonadati</taxon>
        <taxon>Pseudomonadota</taxon>
        <taxon>Alphaproteobacteria</taxon>
        <taxon>Hyphomicrobiales</taxon>
        <taxon>Xanthobacteraceae</taxon>
        <taxon>Ancylobacter</taxon>
    </lineage>
</organism>
<protein>
    <submittedName>
        <fullName evidence="5">Transcriptional regulator, GntR family</fullName>
    </submittedName>
</protein>
<dbReference type="GO" id="GO:0003677">
    <property type="term" value="F:DNA binding"/>
    <property type="evidence" value="ECO:0007669"/>
    <property type="project" value="UniProtKB-KW"/>
</dbReference>
<reference evidence="6" key="1">
    <citation type="submission" date="2016-10" db="EMBL/GenBank/DDBJ databases">
        <authorList>
            <person name="Varghese N."/>
            <person name="Submissions S."/>
        </authorList>
    </citation>
    <scope>NUCLEOTIDE SEQUENCE [LARGE SCALE GENOMIC DNA]</scope>
    <source>
        <strain evidence="6">CGMCC 1.1761</strain>
    </source>
</reference>
<sequence>MALSVRRYAVRGEQTPRLREALEEDIVAGRLRPGQRLDEAGLAERFRVSRTPIREALIQLSASGLIEMRPRRGAFVALLGPRELVESFELMAEIEASCARLAAQRLGPADRAAITEAHVACQQAVAAGDDDAYYPANAHFHAAIYAATGNRVLRAEATRLQTALQPYRRLQLKVPRRIANSLAEHEAILEALLAGDGAGAADRIRAHVLVQGERFMTLLAALQQEAQMAD</sequence>
<dbReference type="STRING" id="177413.SAMN05660859_1607"/>
<evidence type="ECO:0000256" key="2">
    <source>
        <dbReference type="ARBA" id="ARBA00023125"/>
    </source>
</evidence>
<dbReference type="GO" id="GO:0003700">
    <property type="term" value="F:DNA-binding transcription factor activity"/>
    <property type="evidence" value="ECO:0007669"/>
    <property type="project" value="InterPro"/>
</dbReference>
<dbReference type="Pfam" id="PF00392">
    <property type="entry name" value="GntR"/>
    <property type="match status" value="1"/>
</dbReference>
<dbReference type="AlphaFoldDB" id="A0A1G4RH53"/>
<dbReference type="InterPro" id="IPR036388">
    <property type="entry name" value="WH-like_DNA-bd_sf"/>
</dbReference>
<dbReference type="CDD" id="cd07377">
    <property type="entry name" value="WHTH_GntR"/>
    <property type="match status" value="1"/>
</dbReference>
<dbReference type="InterPro" id="IPR000524">
    <property type="entry name" value="Tscrpt_reg_HTH_GntR"/>
</dbReference>
<evidence type="ECO:0000256" key="3">
    <source>
        <dbReference type="ARBA" id="ARBA00023163"/>
    </source>
</evidence>
<dbReference type="PROSITE" id="PS50949">
    <property type="entry name" value="HTH_GNTR"/>
    <property type="match status" value="1"/>
</dbReference>
<dbReference type="InterPro" id="IPR008920">
    <property type="entry name" value="TF_FadR/GntR_C"/>
</dbReference>
<keyword evidence="3" id="KW-0804">Transcription</keyword>
<evidence type="ECO:0000313" key="5">
    <source>
        <dbReference type="EMBL" id="SCW55519.1"/>
    </source>
</evidence>
<gene>
    <name evidence="5" type="ORF">SAMN05660859_1607</name>
</gene>
<dbReference type="PANTHER" id="PTHR43537:SF49">
    <property type="entry name" value="TRANSCRIPTIONAL REGULATORY PROTEIN"/>
    <property type="match status" value="1"/>
</dbReference>
<accession>A0A1G4RH53</accession>
<evidence type="ECO:0000259" key="4">
    <source>
        <dbReference type="PROSITE" id="PS50949"/>
    </source>
</evidence>
<dbReference type="Pfam" id="PF07729">
    <property type="entry name" value="FCD"/>
    <property type="match status" value="1"/>
</dbReference>
<dbReference type="SMART" id="SM00345">
    <property type="entry name" value="HTH_GNTR"/>
    <property type="match status" value="1"/>
</dbReference>
<dbReference type="InterPro" id="IPR011711">
    <property type="entry name" value="GntR_C"/>
</dbReference>
<keyword evidence="2" id="KW-0238">DNA-binding</keyword>
<dbReference type="InterPro" id="IPR036390">
    <property type="entry name" value="WH_DNA-bd_sf"/>
</dbReference>
<dbReference type="Gene3D" id="1.10.10.10">
    <property type="entry name" value="Winged helix-like DNA-binding domain superfamily/Winged helix DNA-binding domain"/>
    <property type="match status" value="1"/>
</dbReference>
<proteinExistence type="predicted"/>
<dbReference type="PRINTS" id="PR00035">
    <property type="entry name" value="HTHGNTR"/>
</dbReference>